<evidence type="ECO:0000256" key="2">
    <source>
        <dbReference type="SAM" id="MobiDB-lite"/>
    </source>
</evidence>
<feature type="coiled-coil region" evidence="1">
    <location>
        <begin position="1116"/>
        <end position="1184"/>
    </location>
</feature>
<dbReference type="InterPro" id="IPR007119">
    <property type="entry name" value="Phage_tail_spike_N"/>
</dbReference>
<dbReference type="AlphaFoldDB" id="A0A917EEY9"/>
<feature type="region of interest" description="Disordered" evidence="2">
    <location>
        <begin position="556"/>
        <end position="589"/>
    </location>
</feature>
<dbReference type="PANTHER" id="PTHR24637">
    <property type="entry name" value="COLLAGEN"/>
    <property type="match status" value="1"/>
</dbReference>
<feature type="domain" description="Tail spike" evidence="3">
    <location>
        <begin position="146"/>
        <end position="378"/>
    </location>
</feature>
<dbReference type="Proteomes" id="UP000660801">
    <property type="component" value="Unassembled WGS sequence"/>
</dbReference>
<dbReference type="PANTHER" id="PTHR24637:SF417">
    <property type="entry name" value="COL_CUTICLE_N DOMAIN-CONTAINING PROTEIN"/>
    <property type="match status" value="1"/>
</dbReference>
<evidence type="ECO:0000256" key="1">
    <source>
        <dbReference type="SAM" id="Coils"/>
    </source>
</evidence>
<dbReference type="RefSeq" id="WP_068989340.1">
    <property type="nucleotide sequence ID" value="NZ_BMJN01000004.1"/>
</dbReference>
<dbReference type="InterPro" id="IPR010572">
    <property type="entry name" value="Tail_dom"/>
</dbReference>
<proteinExistence type="predicted"/>
<reference evidence="4" key="1">
    <citation type="journal article" date="2014" name="Int. J. Syst. Evol. Microbiol.">
        <title>Complete genome sequence of Corynebacterium casei LMG S-19264T (=DSM 44701T), isolated from a smear-ripened cheese.</title>
        <authorList>
            <consortium name="US DOE Joint Genome Institute (JGI-PGF)"/>
            <person name="Walter F."/>
            <person name="Albersmeier A."/>
            <person name="Kalinowski J."/>
            <person name="Ruckert C."/>
        </authorList>
    </citation>
    <scope>NUCLEOTIDE SEQUENCE</scope>
    <source>
        <strain evidence="4">CGMCC 1.15533</strain>
    </source>
</reference>
<evidence type="ECO:0000313" key="4">
    <source>
        <dbReference type="EMBL" id="GGE26250.1"/>
    </source>
</evidence>
<dbReference type="NCBIfam" id="TIGR01665">
    <property type="entry name" value="put_anti_recept"/>
    <property type="match status" value="1"/>
</dbReference>
<reference evidence="4" key="2">
    <citation type="submission" date="2020-09" db="EMBL/GenBank/DDBJ databases">
        <authorList>
            <person name="Sun Q."/>
            <person name="Zhou Y."/>
        </authorList>
    </citation>
    <scope>NUCLEOTIDE SEQUENCE</scope>
    <source>
        <strain evidence="4">CGMCC 1.15533</strain>
    </source>
</reference>
<dbReference type="OrthoDB" id="2237640at2"/>
<name>A0A917EEY9_9STRE</name>
<dbReference type="Pfam" id="PF06605">
    <property type="entry name" value="Prophage_tail"/>
    <property type="match status" value="1"/>
</dbReference>
<gene>
    <name evidence="4" type="ORF">GCM10011510_04260</name>
</gene>
<evidence type="ECO:0000259" key="3">
    <source>
        <dbReference type="Pfam" id="PF06605"/>
    </source>
</evidence>
<keyword evidence="5" id="KW-1185">Reference proteome</keyword>
<protein>
    <recommendedName>
        <fullName evidence="3">Tail spike domain-containing protein</fullName>
    </recommendedName>
</protein>
<sequence length="1278" mass="142720">MLLTIHDASLQKVAFIDNSKQKTLNYYDDVWFRSLETGSSTFEFTVYKKAIQSDTNHRKTYNYLNERAFVSFTYKGRSYVFNVMSVEENEKTIKCYCENLNLELINEYANPYKATKPMSFKEYCDAMDLLNFTLLSIGINEISDYKRTLEWEGQDTKLARLLSLAKKFDAEIEFDTQLNADSTIKDFRVNVFHENDESHQGVGKIRSDIQLTYKKNLKSIKRKIDKTGIYNAVRPTGKREDGTIVTIGGLSAYSENNADGIREFYQSGEMLYAPLSVQLYPAAFTKETMADQWIRKDLEVESESPEVIRSAGIRNLKKNAYPALTYEVDGFVDVEIGDTINIRDNGFSPILLVVARVSEQKISFTNPQNNKTTFANFKALENQLSSGIQSALERLFENAKPYSIKLSTDNGVMFKNNIGESTVTPTLYRGDKIIPNVTWRWSLDGQVATGLFYTVRGNMIESTSVLTVAAYVGNTEVAVDEISFVNVLDGKLGTPGPKGVDGRTTYIHTAWANSPDGRKDFSLESDVNMLYRGEYKDYEIADSTDPLRYQWVKVKGDKGDKGDKGERGDRGLPGLQGARGDQGIPGVRGADGRTSYTHIAYADSADGHTNFSVSASNRLYMGVCVNFTQQDSTNPDDYAWSLIKGADGANGLPGKAGADGRTPYFHTAYANSSDGRQDFSVTDSRGKKYLGTYTDYAMADSTDYKKYTWSLIKGDDGRGIANVTNYYLLSALSTGITTTTTGWSETPQVPTAQYRYHWHYRVELYTDGTSKTTTPAVIGIHGEKGDKGDRGLQGLQGPRGEQGIAGVKGADGKTQYTHIAYADNAAGGGFSQTDQNKAYIGMYQDFNMADSNNPSAYRWTKWKGSDGAQGIPGAKGADGRTPYFHVAYAESADGRTGFSLTQTGNKRYMGTCTDYTQNDPTDPTRYRWVDMVGSVDVGGVNLIRNSAFPLDFKHWSNETPAFAKIVTHGFYYNSQKPMFMIENRGSGEIVFGTNRFEVEKNTTYTLNFRGFANSATRDIDVFFLGRKNGETKDFTVVNLLIGRRKMSTSNCEDITVTFNSGDADNAYIRFDNNGTDTSTKADFYFGEIDLYKGNFKRKWQPNPEDLQFQIDSKADNVLTQEQLNALSEQARDLQANLEAKASKETLDNWIKAYQSFVQANEKAVSKSEKELIAASKRVALLEQTIGDMKIQTDFIDTYFTQSNEGLIFGKNNGSATIKISQDRISMFSAGNEVMYISQGVIHIDNGVFTKTLQIGRFREEQYHLNADMNVIRYVGGLL</sequence>
<dbReference type="EMBL" id="BMJN01000004">
    <property type="protein sequence ID" value="GGE26250.1"/>
    <property type="molecule type" value="Genomic_DNA"/>
</dbReference>
<evidence type="ECO:0000313" key="5">
    <source>
        <dbReference type="Proteomes" id="UP000660801"/>
    </source>
</evidence>
<keyword evidence="1" id="KW-0175">Coiled coil</keyword>
<feature type="compositionally biased region" description="Basic and acidic residues" evidence="2">
    <location>
        <begin position="556"/>
        <end position="570"/>
    </location>
</feature>
<comment type="caution">
    <text evidence="4">The sequence shown here is derived from an EMBL/GenBank/DDBJ whole genome shotgun (WGS) entry which is preliminary data.</text>
</comment>
<organism evidence="4 5">
    <name type="scientific">Streptococcus himalayensis</name>
    <dbReference type="NCBI Taxonomy" id="1888195"/>
    <lineage>
        <taxon>Bacteria</taxon>
        <taxon>Bacillati</taxon>
        <taxon>Bacillota</taxon>
        <taxon>Bacilli</taxon>
        <taxon>Lactobacillales</taxon>
        <taxon>Streptococcaceae</taxon>
        <taxon>Streptococcus</taxon>
    </lineage>
</organism>
<dbReference type="Gene3D" id="1.20.5.320">
    <property type="entry name" value="6-Phosphogluconate Dehydrogenase, domain 3"/>
    <property type="match status" value="2"/>
</dbReference>
<accession>A0A917EEY9</accession>